<comment type="caution">
    <text evidence="5">The sequence shown here is derived from an EMBL/GenBank/DDBJ whole genome shotgun (WGS) entry which is preliminary data.</text>
</comment>
<evidence type="ECO:0000256" key="1">
    <source>
        <dbReference type="ARBA" id="ARBA00022763"/>
    </source>
</evidence>
<evidence type="ECO:0000313" key="6">
    <source>
        <dbReference type="Proteomes" id="UP001159405"/>
    </source>
</evidence>
<dbReference type="EMBL" id="CALNXK010000030">
    <property type="protein sequence ID" value="CAH3117115.1"/>
    <property type="molecule type" value="Genomic_DNA"/>
</dbReference>
<protein>
    <recommendedName>
        <fullName evidence="4">Uracil-DNA glycosylase-like domain-containing protein</fullName>
    </recommendedName>
</protein>
<evidence type="ECO:0000259" key="4">
    <source>
        <dbReference type="Pfam" id="PF03167"/>
    </source>
</evidence>
<dbReference type="Pfam" id="PF03167">
    <property type="entry name" value="UDG"/>
    <property type="match status" value="1"/>
</dbReference>
<keyword evidence="1" id="KW-0227">DNA damage</keyword>
<evidence type="ECO:0000256" key="3">
    <source>
        <dbReference type="ARBA" id="ARBA00023204"/>
    </source>
</evidence>
<dbReference type="PANTHER" id="PTHR11264:SF8">
    <property type="entry name" value="URACIL-DNA GLYCOSYLASE-LIKE DOMAIN-CONTAINING PROTEIN"/>
    <property type="match status" value="1"/>
</dbReference>
<dbReference type="PANTHER" id="PTHR11264">
    <property type="entry name" value="URACIL-DNA GLYCOSYLASE"/>
    <property type="match status" value="1"/>
</dbReference>
<name>A0ABN8NR26_9CNID</name>
<sequence length="243" mass="28059">MLTHTFDTDLKLYFYLYGLRPAFVNLFLQRQDIKQEIASISQDLNKYIIEKKVKVQPPVEDIFNAFKVITEWNIKVVIVGQDPTPIAGEATGMAFSLKQNSDPTYVSTGNILRLLDKFGYKVNMKSGDLTSWAKQGVLLLNSALTITVGWSPDSAWHQQLWHTFTKKLITHISENTEKSLVWMLWGEKAKNVHYFIQKRHLVLEGVHPSPKNGDAFVNQKDFFKEANTFLERNKREKIIWDLA</sequence>
<dbReference type="Gene3D" id="3.40.470.10">
    <property type="entry name" value="Uracil-DNA glycosylase-like domain"/>
    <property type="match status" value="1"/>
</dbReference>
<gene>
    <name evidence="5" type="ORF">PLOB_00025560</name>
</gene>
<keyword evidence="2" id="KW-0378">Hydrolase</keyword>
<dbReference type="InterPro" id="IPR002043">
    <property type="entry name" value="UDG_fam1"/>
</dbReference>
<reference evidence="5 6" key="1">
    <citation type="submission" date="2022-05" db="EMBL/GenBank/DDBJ databases">
        <authorList>
            <consortium name="Genoscope - CEA"/>
            <person name="William W."/>
        </authorList>
    </citation>
    <scope>NUCLEOTIDE SEQUENCE [LARGE SCALE GENOMIC DNA]</scope>
</reference>
<dbReference type="CDD" id="cd10027">
    <property type="entry name" value="UDG-F1-like"/>
    <property type="match status" value="1"/>
</dbReference>
<keyword evidence="3" id="KW-0234">DNA repair</keyword>
<evidence type="ECO:0000313" key="5">
    <source>
        <dbReference type="EMBL" id="CAH3117115.1"/>
    </source>
</evidence>
<dbReference type="Proteomes" id="UP001159405">
    <property type="component" value="Unassembled WGS sequence"/>
</dbReference>
<organism evidence="5 6">
    <name type="scientific">Porites lobata</name>
    <dbReference type="NCBI Taxonomy" id="104759"/>
    <lineage>
        <taxon>Eukaryota</taxon>
        <taxon>Metazoa</taxon>
        <taxon>Cnidaria</taxon>
        <taxon>Anthozoa</taxon>
        <taxon>Hexacorallia</taxon>
        <taxon>Scleractinia</taxon>
        <taxon>Fungiina</taxon>
        <taxon>Poritidae</taxon>
        <taxon>Porites</taxon>
    </lineage>
</organism>
<dbReference type="InterPro" id="IPR005122">
    <property type="entry name" value="Uracil-DNA_glycosylase-like"/>
</dbReference>
<evidence type="ECO:0000256" key="2">
    <source>
        <dbReference type="ARBA" id="ARBA00022801"/>
    </source>
</evidence>
<dbReference type="InterPro" id="IPR036895">
    <property type="entry name" value="Uracil-DNA_glycosylase-like_sf"/>
</dbReference>
<dbReference type="SUPFAM" id="SSF52141">
    <property type="entry name" value="Uracil-DNA glycosylase-like"/>
    <property type="match status" value="1"/>
</dbReference>
<keyword evidence="6" id="KW-1185">Reference proteome</keyword>
<proteinExistence type="predicted"/>
<feature type="domain" description="Uracil-DNA glycosylase-like" evidence="4">
    <location>
        <begin position="68"/>
        <end position="230"/>
    </location>
</feature>
<accession>A0ABN8NR26</accession>